<dbReference type="InterPro" id="IPR021309">
    <property type="entry name" value="YgaP-like_TM"/>
</dbReference>
<reference evidence="3 4" key="1">
    <citation type="journal article" date="2015" name="Genome Announc.">
        <title>Genome Sequence of 'Candidatus Thioglobus autotrophica' Strain EF1, a Chemoautotroph from the SUP05 Clade of Marine Gammaproteobacteria.</title>
        <authorList>
            <person name="Shah V."/>
            <person name="Morris R.M."/>
        </authorList>
    </citation>
    <scope>NUCLEOTIDE SEQUENCE [LARGE SCALE GENOMIC DNA]</scope>
    <source>
        <strain evidence="3 4">EF1</strain>
    </source>
</reference>
<evidence type="ECO:0000313" key="3">
    <source>
        <dbReference type="EMBL" id="ALE52612.1"/>
    </source>
</evidence>
<evidence type="ECO:0000313" key="4">
    <source>
        <dbReference type="Proteomes" id="UP000058020"/>
    </source>
</evidence>
<dbReference type="AlphaFoldDB" id="A0A0M4PKT5"/>
<feature type="transmembrane region" description="Helical" evidence="1">
    <location>
        <begin position="35"/>
        <end position="54"/>
    </location>
</feature>
<evidence type="ECO:0000256" key="1">
    <source>
        <dbReference type="SAM" id="Phobius"/>
    </source>
</evidence>
<keyword evidence="1" id="KW-0812">Transmembrane</keyword>
<organism evidence="3 4">
    <name type="scientific">Candidatus Thioglobus autotrophicus</name>
    <dbReference type="NCBI Taxonomy" id="1705394"/>
    <lineage>
        <taxon>Bacteria</taxon>
        <taxon>Pseudomonadati</taxon>
        <taxon>Pseudomonadota</taxon>
        <taxon>Gammaproteobacteria</taxon>
        <taxon>Candidatus Pseudothioglobaceae</taxon>
        <taxon>Candidatus Thioglobus</taxon>
    </lineage>
</organism>
<keyword evidence="4" id="KW-1185">Reference proteome</keyword>
<dbReference type="RefSeq" id="WP_053951571.1">
    <property type="nucleotide sequence ID" value="NZ_CP010552.1"/>
</dbReference>
<name>A0A0M4PKT5_9GAMM</name>
<feature type="domain" description="Inner membrane protein YgaP-like transmembrane" evidence="2">
    <location>
        <begin position="1"/>
        <end position="60"/>
    </location>
</feature>
<dbReference type="OrthoDB" id="9804804at2"/>
<dbReference type="Pfam" id="PF11127">
    <property type="entry name" value="YgaP-like_TM"/>
    <property type="match status" value="1"/>
</dbReference>
<accession>A0A0M4PKT5</accession>
<keyword evidence="1" id="KW-0472">Membrane</keyword>
<keyword evidence="1" id="KW-1133">Transmembrane helix</keyword>
<evidence type="ECO:0000259" key="2">
    <source>
        <dbReference type="Pfam" id="PF11127"/>
    </source>
</evidence>
<dbReference type="EMBL" id="CP010552">
    <property type="protein sequence ID" value="ALE52612.1"/>
    <property type="molecule type" value="Genomic_DNA"/>
</dbReference>
<sequence>MNKNIGTTDKFLRLIVGIALVIATASGNLPVWGWVGVVLIVTALVNFCLLYKIFGISTRGDK</sequence>
<feature type="transmembrane region" description="Helical" evidence="1">
    <location>
        <begin position="12"/>
        <end position="29"/>
    </location>
</feature>
<protein>
    <submittedName>
        <fullName evidence="3">Membrane protein</fullName>
    </submittedName>
</protein>
<proteinExistence type="predicted"/>
<dbReference type="Proteomes" id="UP000058020">
    <property type="component" value="Chromosome"/>
</dbReference>
<gene>
    <name evidence="3" type="ORF">SP60_04945</name>
</gene>
<dbReference type="STRING" id="1705394.SP60_04945"/>
<dbReference type="KEGG" id="tho:SP60_04945"/>